<dbReference type="GO" id="GO:0016491">
    <property type="term" value="F:oxidoreductase activity"/>
    <property type="evidence" value="ECO:0007669"/>
    <property type="project" value="UniProtKB-KW"/>
</dbReference>
<dbReference type="InterPro" id="IPR007817">
    <property type="entry name" value="Isocyanide_synthase_DIT1"/>
</dbReference>
<dbReference type="InterPro" id="IPR042098">
    <property type="entry name" value="TauD-like_sf"/>
</dbReference>
<keyword evidence="5" id="KW-1185">Reference proteome</keyword>
<dbReference type="Gene3D" id="3.60.130.10">
    <property type="entry name" value="Clavaminate synthase-like"/>
    <property type="match status" value="1"/>
</dbReference>
<feature type="domain" description="TauD/TfdA-like" evidence="3">
    <location>
        <begin position="401"/>
        <end position="646"/>
    </location>
</feature>
<dbReference type="Pfam" id="PF05141">
    <property type="entry name" value="DIT1_PvcA"/>
    <property type="match status" value="1"/>
</dbReference>
<dbReference type="PANTHER" id="PTHR37285:SF6">
    <property type="entry name" value="BIOSYNTHESIS PROTEIN, PUTATIVE (AFU_ORTHOLOGUE AFUA_5G02660)-RELATED"/>
    <property type="match status" value="1"/>
</dbReference>
<dbReference type="Proteomes" id="UP000800200">
    <property type="component" value="Unassembled WGS sequence"/>
</dbReference>
<sequence>MSPTDRTVSPIHDQVKTPVLPEAPALSGVNNGVCLPEDKHLNKAKEILHIIESYSVNFQESKTAWEGFEVFLPLVRQKVSNSQPVRMILPAFPMKSPNRKDKVLGRLPDFGEELALLHLNGLCDNIRDIYEPGAELLIQSDGLVYNDILGVSDADVWDYGESLRHMASEKHLAHLRFVRLWDLLQHPGPDDESLARDLYLSHAPCLRRELIYRYEPENLNVDQAIRNEEDTCLTYRGYLKFLTRDLAYHPNMIEASKKGAEKLIAQTARQMIGRGKAFAAAIKCRFPDCVRLSIHESVGKGKLSISLVPQPKGSGIAPTPWHSAVAVCLDGTYLTVFPEEVKDTHDLVYKAGRPYFYREKADMFRWPFPVKIEHQYPCGVIITPTDTDHIHPPPSIREIPMQKVRTLSNHFSPVVLRGFSHTLDESMYVEKAHELGKVLPWSFGITQKVKDSGRTDKMGNNVTSNEAMPMHFDGIFKFEDREHPVTGEVKRVQIPPGYQYFTCPATAPRGTGFTLFASSRLFFRYLPEPFSVDRLEKTRWAMDNNGFWNAKLGDLPLVVRHPVDNSPCLRWHQPWDETKTKFSTCIVTIENDTQEIVELINQLVYDRRACLYFTWEVGDLLVSDNTAMLHTRTSYKTNCDRELWRIHVD</sequence>
<accession>A0A6A6EYR7</accession>
<dbReference type="OrthoDB" id="429813at2759"/>
<evidence type="ECO:0000313" key="5">
    <source>
        <dbReference type="Proteomes" id="UP000800200"/>
    </source>
</evidence>
<dbReference type="SUPFAM" id="SSF51197">
    <property type="entry name" value="Clavaminate synthase-like"/>
    <property type="match status" value="1"/>
</dbReference>
<comment type="similarity">
    <text evidence="2">Belongs to the isocyanide synthase family.</text>
</comment>
<organism evidence="4 5">
    <name type="scientific">Zopfia rhizophila CBS 207.26</name>
    <dbReference type="NCBI Taxonomy" id="1314779"/>
    <lineage>
        <taxon>Eukaryota</taxon>
        <taxon>Fungi</taxon>
        <taxon>Dikarya</taxon>
        <taxon>Ascomycota</taxon>
        <taxon>Pezizomycotina</taxon>
        <taxon>Dothideomycetes</taxon>
        <taxon>Dothideomycetes incertae sedis</taxon>
        <taxon>Zopfiaceae</taxon>
        <taxon>Zopfia</taxon>
    </lineage>
</organism>
<evidence type="ECO:0000259" key="3">
    <source>
        <dbReference type="Pfam" id="PF02668"/>
    </source>
</evidence>
<evidence type="ECO:0000256" key="2">
    <source>
        <dbReference type="ARBA" id="ARBA00061420"/>
    </source>
</evidence>
<evidence type="ECO:0000256" key="1">
    <source>
        <dbReference type="ARBA" id="ARBA00023002"/>
    </source>
</evidence>
<dbReference type="PANTHER" id="PTHR37285">
    <property type="entry name" value="SPORE WALL MATURATION PROTEIN DIT1"/>
    <property type="match status" value="1"/>
</dbReference>
<proteinExistence type="inferred from homology"/>
<dbReference type="FunFam" id="3.60.130.10:FF:000012">
    <property type="entry name" value="Pyoverdine/dityrosine biosynthesis protein, putative (AFU_orthologue AFUA_5G02660)"/>
    <property type="match status" value="1"/>
</dbReference>
<reference evidence="4" key="1">
    <citation type="journal article" date="2020" name="Stud. Mycol.">
        <title>101 Dothideomycetes genomes: a test case for predicting lifestyles and emergence of pathogens.</title>
        <authorList>
            <person name="Haridas S."/>
            <person name="Albert R."/>
            <person name="Binder M."/>
            <person name="Bloem J."/>
            <person name="Labutti K."/>
            <person name="Salamov A."/>
            <person name="Andreopoulos B."/>
            <person name="Baker S."/>
            <person name="Barry K."/>
            <person name="Bills G."/>
            <person name="Bluhm B."/>
            <person name="Cannon C."/>
            <person name="Castanera R."/>
            <person name="Culley D."/>
            <person name="Daum C."/>
            <person name="Ezra D."/>
            <person name="Gonzalez J."/>
            <person name="Henrissat B."/>
            <person name="Kuo A."/>
            <person name="Liang C."/>
            <person name="Lipzen A."/>
            <person name="Lutzoni F."/>
            <person name="Magnuson J."/>
            <person name="Mondo S."/>
            <person name="Nolan M."/>
            <person name="Ohm R."/>
            <person name="Pangilinan J."/>
            <person name="Park H.-J."/>
            <person name="Ramirez L."/>
            <person name="Alfaro M."/>
            <person name="Sun H."/>
            <person name="Tritt A."/>
            <person name="Yoshinaga Y."/>
            <person name="Zwiers L.-H."/>
            <person name="Turgeon B."/>
            <person name="Goodwin S."/>
            <person name="Spatafora J."/>
            <person name="Crous P."/>
            <person name="Grigoriev I."/>
        </authorList>
    </citation>
    <scope>NUCLEOTIDE SEQUENCE</scope>
    <source>
        <strain evidence="4">CBS 207.26</strain>
    </source>
</reference>
<keyword evidence="1" id="KW-0560">Oxidoreductase</keyword>
<dbReference type="InterPro" id="IPR003819">
    <property type="entry name" value="TauD/TfdA-like"/>
</dbReference>
<protein>
    <submittedName>
        <fullName evidence="4">Putative pyoverdine/dityrosine biosynthesis protein</fullName>
    </submittedName>
</protein>
<dbReference type="AlphaFoldDB" id="A0A6A6EYR7"/>
<name>A0A6A6EYR7_9PEZI</name>
<gene>
    <name evidence="4" type="ORF">K469DRAFT_544225</name>
</gene>
<dbReference type="EMBL" id="ML994610">
    <property type="protein sequence ID" value="KAF2195908.1"/>
    <property type="molecule type" value="Genomic_DNA"/>
</dbReference>
<dbReference type="Pfam" id="PF02668">
    <property type="entry name" value="TauD"/>
    <property type="match status" value="1"/>
</dbReference>
<evidence type="ECO:0000313" key="4">
    <source>
        <dbReference type="EMBL" id="KAF2195908.1"/>
    </source>
</evidence>